<evidence type="ECO:0000313" key="1">
    <source>
        <dbReference type="EMBL" id="KIU23153.1"/>
    </source>
</evidence>
<proteinExistence type="predicted"/>
<protein>
    <submittedName>
        <fullName evidence="1">Phage portal protein, HK97 family</fullName>
    </submittedName>
</protein>
<comment type="caution">
    <text evidence="1">The sequence shown here is derived from an EMBL/GenBank/DDBJ whole genome shotgun (WGS) entry which is preliminary data.</text>
</comment>
<accession>A0A0D1JPJ5</accession>
<dbReference type="Pfam" id="PF04860">
    <property type="entry name" value="Phage_portal"/>
    <property type="match status" value="1"/>
</dbReference>
<dbReference type="InterPro" id="IPR006944">
    <property type="entry name" value="Phage/GTA_portal"/>
</dbReference>
<evidence type="ECO:0000313" key="2">
    <source>
        <dbReference type="Proteomes" id="UP000032289"/>
    </source>
</evidence>
<dbReference type="EMBL" id="JWHT01000036">
    <property type="protein sequence ID" value="KIU23153.1"/>
    <property type="molecule type" value="Genomic_DNA"/>
</dbReference>
<dbReference type="NCBIfam" id="TIGR01537">
    <property type="entry name" value="portal_HK97"/>
    <property type="match status" value="1"/>
</dbReference>
<name>A0A0D1JPJ5_9LACO</name>
<dbReference type="RefSeq" id="WP_052498624.1">
    <property type="nucleotide sequence ID" value="NZ_JWHT01000036.1"/>
</dbReference>
<dbReference type="PATRIC" id="fig|137591.24.peg.1535"/>
<dbReference type="InterPro" id="IPR006427">
    <property type="entry name" value="Portal_HK97"/>
</dbReference>
<dbReference type="Proteomes" id="UP000032289">
    <property type="component" value="Unassembled WGS sequence"/>
</dbReference>
<gene>
    <name evidence="1" type="ORF">ab3b_01567</name>
</gene>
<reference evidence="1 2" key="1">
    <citation type="journal article" date="2015" name="Microbiology (Mosc.)">
        <title>Genomics of the Weissella cibaria species with an examination of its metabolic traits.</title>
        <authorList>
            <person name="Lynch K.M."/>
            <person name="Lucid A."/>
            <person name="Arendt E.K."/>
            <person name="Sleator R.D."/>
            <person name="Lucey B."/>
            <person name="Coffey A."/>
        </authorList>
    </citation>
    <scope>NUCLEOTIDE SEQUENCE [LARGE SCALE GENOMIC DNA]</scope>
    <source>
        <strain evidence="1 2">AB3b</strain>
    </source>
</reference>
<sequence>MAVFKPPKISNMFAATSDGGSLDDGIVNFLTGGNSDYVSVREAIHNSDLYSLVSQVSGDLASSRLIADATRAQGILNNPDPRTNPHAFWQSFFAQMLFNGEAFAYRWRNANGQDQRWEQLRPSQVQPYITDDGSGLLYQVSFDEPMIGTQFFGQGDIIHVRLMSTNGGLTGISPLTALSSELNVKRESDKLTIQALKQSINANGVLSIKGGGLLDWKTKASRSKQFMSQYTASNGGPIVLDDLEEFKPLEIKSNVAALLGQVNWTSTQIAKVYGVPDSYLNGTGDQQSSLDQIKGLYANALNRFVSAVVGELNTKLSANITADMRPAIDPMGDDYLGMLANIVKQGALGQNQFEYLVRNQGYLPDDMPVAIMPKPVLKGGEKEDEEN</sequence>
<dbReference type="AlphaFoldDB" id="A0A0D1JPJ5"/>
<organism evidence="1 2">
    <name type="scientific">Weissella cibaria</name>
    <dbReference type="NCBI Taxonomy" id="137591"/>
    <lineage>
        <taxon>Bacteria</taxon>
        <taxon>Bacillati</taxon>
        <taxon>Bacillota</taxon>
        <taxon>Bacilli</taxon>
        <taxon>Lactobacillales</taxon>
        <taxon>Lactobacillaceae</taxon>
        <taxon>Weissella</taxon>
    </lineage>
</organism>